<dbReference type="STRING" id="1408157.A0A1J7I877"/>
<dbReference type="Proteomes" id="UP000182658">
    <property type="component" value="Unassembled WGS sequence"/>
</dbReference>
<evidence type="ECO:0000313" key="3">
    <source>
        <dbReference type="Proteomes" id="UP000182658"/>
    </source>
</evidence>
<dbReference type="CDD" id="cd03054">
    <property type="entry name" value="GST_N_Metaxin"/>
    <property type="match status" value="1"/>
</dbReference>
<evidence type="ECO:0000259" key="1">
    <source>
        <dbReference type="Pfam" id="PF17172"/>
    </source>
</evidence>
<evidence type="ECO:0000313" key="2">
    <source>
        <dbReference type="EMBL" id="OIW23571.1"/>
    </source>
</evidence>
<organism evidence="2 3">
    <name type="scientific">Coniochaeta ligniaria NRRL 30616</name>
    <dbReference type="NCBI Taxonomy" id="1408157"/>
    <lineage>
        <taxon>Eukaryota</taxon>
        <taxon>Fungi</taxon>
        <taxon>Dikarya</taxon>
        <taxon>Ascomycota</taxon>
        <taxon>Pezizomycotina</taxon>
        <taxon>Sordariomycetes</taxon>
        <taxon>Sordariomycetidae</taxon>
        <taxon>Coniochaetales</taxon>
        <taxon>Coniochaetaceae</taxon>
        <taxon>Coniochaeta</taxon>
    </lineage>
</organism>
<feature type="domain" description="Thioredoxin-like fold" evidence="1">
    <location>
        <begin position="65"/>
        <end position="104"/>
    </location>
</feature>
<keyword evidence="3" id="KW-1185">Reference proteome</keyword>
<accession>A0A1J7I877</accession>
<dbReference type="OrthoDB" id="198787at2759"/>
<name>A0A1J7I877_9PEZI</name>
<dbReference type="InParanoid" id="A0A1J7I877"/>
<reference evidence="2 3" key="1">
    <citation type="submission" date="2016-10" db="EMBL/GenBank/DDBJ databases">
        <title>Draft genome sequence of Coniochaeta ligniaria NRRL30616, a lignocellulolytic fungus for bioabatement of inhibitors in plant biomass hydrolysates.</title>
        <authorList>
            <consortium name="DOE Joint Genome Institute"/>
            <person name="Jimenez D.J."/>
            <person name="Hector R.E."/>
            <person name="Riley R."/>
            <person name="Sun H."/>
            <person name="Grigoriev I.V."/>
            <person name="Van Elsas J.D."/>
            <person name="Nichols N.N."/>
        </authorList>
    </citation>
    <scope>NUCLEOTIDE SEQUENCE [LARGE SCALE GENOMIC DNA]</scope>
    <source>
        <strain evidence="2 3">NRRL 30616</strain>
    </source>
</reference>
<gene>
    <name evidence="2" type="ORF">CONLIGDRAFT_693476</name>
</gene>
<dbReference type="InterPro" id="IPR012336">
    <property type="entry name" value="Thioredoxin-like_fold"/>
</dbReference>
<proteinExistence type="predicted"/>
<sequence length="350" mass="37521">MTEPRTRSWMPPIPAPLQRLFDHFPLTTYPPNELPARSPRPSSLPTLYVFASDEDAARGRPSFNPSCLKWQTFLRLSAIPHTLVPSTNHASPTGALPFLLPPTPTPSGSSLLPPRPIPASNLEHYILTTTTNPPSTSPPTTTSPDPQLLLAQQAPYLPLLTGPIRAAWLTALYLDPSNTPLLTSLYVSPATTSPLVRASLLSQLRSAAEAEVARILAPTTGHGGWKVSVNNLLEFGPGARTPAVIDREEVYARAAEAFESLAVLLREGEGGGTGWFFGRGEGGVFDAGVFAYTCLMGVKEGGDDGMGLGWGDGGRLDGIVRRAGGGELVRHRERVWEVCWGGDGDEKTEE</sequence>
<protein>
    <recommendedName>
        <fullName evidence="1">Thioredoxin-like fold domain-containing protein</fullName>
    </recommendedName>
</protein>
<dbReference type="EMBL" id="KV875106">
    <property type="protein sequence ID" value="OIW23571.1"/>
    <property type="molecule type" value="Genomic_DNA"/>
</dbReference>
<dbReference type="AlphaFoldDB" id="A0A1J7I877"/>
<dbReference type="Pfam" id="PF17172">
    <property type="entry name" value="GST_N_4"/>
    <property type="match status" value="1"/>
</dbReference>